<feature type="compositionally biased region" description="Basic residues" evidence="1">
    <location>
        <begin position="1"/>
        <end position="11"/>
    </location>
</feature>
<evidence type="ECO:0000313" key="3">
    <source>
        <dbReference type="Proteomes" id="UP000019478"/>
    </source>
</evidence>
<protein>
    <submittedName>
        <fullName evidence="2">Uncharacterized protein</fullName>
    </submittedName>
</protein>
<dbReference type="RefSeq" id="XP_007729113.1">
    <property type="nucleotide sequence ID" value="XM_007730923.1"/>
</dbReference>
<dbReference type="GeneID" id="19164913"/>
<feature type="compositionally biased region" description="Polar residues" evidence="1">
    <location>
        <begin position="90"/>
        <end position="123"/>
    </location>
</feature>
<reference evidence="2 3" key="1">
    <citation type="submission" date="2013-03" db="EMBL/GenBank/DDBJ databases">
        <title>The Genome Sequence of Capronia epimyces CBS 606.96.</title>
        <authorList>
            <consortium name="The Broad Institute Genomics Platform"/>
            <person name="Cuomo C."/>
            <person name="de Hoog S."/>
            <person name="Gorbushina A."/>
            <person name="Walker B."/>
            <person name="Young S.K."/>
            <person name="Zeng Q."/>
            <person name="Gargeya S."/>
            <person name="Fitzgerald M."/>
            <person name="Haas B."/>
            <person name="Abouelleil A."/>
            <person name="Allen A.W."/>
            <person name="Alvarado L."/>
            <person name="Arachchi H.M."/>
            <person name="Berlin A.M."/>
            <person name="Chapman S.B."/>
            <person name="Gainer-Dewar J."/>
            <person name="Goldberg J."/>
            <person name="Griggs A."/>
            <person name="Gujja S."/>
            <person name="Hansen M."/>
            <person name="Howarth C."/>
            <person name="Imamovic A."/>
            <person name="Ireland A."/>
            <person name="Larimer J."/>
            <person name="McCowan C."/>
            <person name="Murphy C."/>
            <person name="Pearson M."/>
            <person name="Poon T.W."/>
            <person name="Priest M."/>
            <person name="Roberts A."/>
            <person name="Saif S."/>
            <person name="Shea T."/>
            <person name="Sisk P."/>
            <person name="Sykes S."/>
            <person name="Wortman J."/>
            <person name="Nusbaum C."/>
            <person name="Birren B."/>
        </authorList>
    </citation>
    <scope>NUCLEOTIDE SEQUENCE [LARGE SCALE GENOMIC DNA]</scope>
    <source>
        <strain evidence="2 3">CBS 606.96</strain>
    </source>
</reference>
<evidence type="ECO:0000313" key="2">
    <source>
        <dbReference type="EMBL" id="EXJ92223.1"/>
    </source>
</evidence>
<gene>
    <name evidence="2" type="ORF">A1O3_00773</name>
</gene>
<dbReference type="Proteomes" id="UP000019478">
    <property type="component" value="Unassembled WGS sequence"/>
</dbReference>
<organism evidence="2 3">
    <name type="scientific">Capronia epimyces CBS 606.96</name>
    <dbReference type="NCBI Taxonomy" id="1182542"/>
    <lineage>
        <taxon>Eukaryota</taxon>
        <taxon>Fungi</taxon>
        <taxon>Dikarya</taxon>
        <taxon>Ascomycota</taxon>
        <taxon>Pezizomycotina</taxon>
        <taxon>Eurotiomycetes</taxon>
        <taxon>Chaetothyriomycetidae</taxon>
        <taxon>Chaetothyriales</taxon>
        <taxon>Herpotrichiellaceae</taxon>
        <taxon>Capronia</taxon>
    </lineage>
</organism>
<sequence length="223" mass="24420">MASGSPKRKRDRALPLDTKGPVPRLAFDGNGEEAGDASPRTKAARKFEHLEIDSPPFHLGSERGSMPKADFIGHAKPLAHPAGQRDEATSPDTKSRANAPSNSTSGIPSTERGANSSRSNSPPLSADVSETFWHDSEITGHDPDDPDDDGYGINGIGFRPTAAIAWSRSQRRKQQLSDYKHREARDARQQRSERRKRFISDSDEVPSVESSPRKSIRVHFADG</sequence>
<name>W9YI43_9EURO</name>
<feature type="region of interest" description="Disordered" evidence="1">
    <location>
        <begin position="1"/>
        <end position="223"/>
    </location>
</feature>
<feature type="compositionally biased region" description="Basic and acidic residues" evidence="1">
    <location>
        <begin position="178"/>
        <end position="192"/>
    </location>
</feature>
<keyword evidence="3" id="KW-1185">Reference proteome</keyword>
<accession>W9YI43</accession>
<dbReference type="HOGENOM" id="CLU_042177_1_0_1"/>
<dbReference type="OrthoDB" id="5391950at2759"/>
<proteinExistence type="predicted"/>
<comment type="caution">
    <text evidence="2">The sequence shown here is derived from an EMBL/GenBank/DDBJ whole genome shotgun (WGS) entry which is preliminary data.</text>
</comment>
<dbReference type="AlphaFoldDB" id="W9YI43"/>
<evidence type="ECO:0000256" key="1">
    <source>
        <dbReference type="SAM" id="MobiDB-lite"/>
    </source>
</evidence>
<dbReference type="EMBL" id="AMGY01000001">
    <property type="protein sequence ID" value="EXJ92223.1"/>
    <property type="molecule type" value="Genomic_DNA"/>
</dbReference>
<dbReference type="eggNOG" id="ENOG502SEIX">
    <property type="taxonomic scope" value="Eukaryota"/>
</dbReference>
<feature type="compositionally biased region" description="Basic and acidic residues" evidence="1">
    <location>
        <begin position="132"/>
        <end position="143"/>
    </location>
</feature>